<evidence type="ECO:0000313" key="3">
    <source>
        <dbReference type="Proteomes" id="UP000656319"/>
    </source>
</evidence>
<dbReference type="Proteomes" id="UP000656319">
    <property type="component" value="Unassembled WGS sequence"/>
</dbReference>
<sequence length="270" mass="31138">MNPQDNRRKDAQGAFSRYARPLVDEAIQRAAHLDPEAEDLHKLRVALRRLRTLLWAWRPLLGSEFVELERAYLKRAAAAAGEARDWDIAIALLDADGAQLDGERAEAARREARQRATLTLSGADLKHTLPDTLHKVHRELNTAPRRTSVKRLARERVRAARRTLRKRMRRARGAKRSDYGAWHEVRKGAKKLRYLLEFFEPILPRRETRYLKPLRKLQNRFGLLNDAVATEHLVANHREVFADEASANAALALLKRERKRRRRAAAKLLG</sequence>
<proteinExistence type="predicted"/>
<gene>
    <name evidence="2" type="ORF">LMG27952_06130</name>
</gene>
<organism evidence="2 3">
    <name type="scientific">Paraburkholderia hiiakae</name>
    <dbReference type="NCBI Taxonomy" id="1081782"/>
    <lineage>
        <taxon>Bacteria</taxon>
        <taxon>Pseudomonadati</taxon>
        <taxon>Pseudomonadota</taxon>
        <taxon>Betaproteobacteria</taxon>
        <taxon>Burkholderiales</taxon>
        <taxon>Burkholderiaceae</taxon>
        <taxon>Paraburkholderia</taxon>
    </lineage>
</organism>
<dbReference type="EMBL" id="CAJHCQ010000021">
    <property type="protein sequence ID" value="CAD6556529.1"/>
    <property type="molecule type" value="Genomic_DNA"/>
</dbReference>
<comment type="caution">
    <text evidence="2">The sequence shown here is derived from an EMBL/GenBank/DDBJ whole genome shotgun (WGS) entry which is preliminary data.</text>
</comment>
<accession>A0ABM8P522</accession>
<dbReference type="PROSITE" id="PS51708">
    <property type="entry name" value="CHAD"/>
    <property type="match status" value="1"/>
</dbReference>
<dbReference type="Gene3D" id="1.40.20.10">
    <property type="entry name" value="CHAD domain"/>
    <property type="match status" value="1"/>
</dbReference>
<protein>
    <recommendedName>
        <fullName evidence="1">CHAD domain-containing protein</fullName>
    </recommendedName>
</protein>
<keyword evidence="3" id="KW-1185">Reference proteome</keyword>
<dbReference type="PANTHER" id="PTHR39339">
    <property type="entry name" value="SLR1444 PROTEIN"/>
    <property type="match status" value="1"/>
</dbReference>
<name>A0ABM8P522_9BURK</name>
<evidence type="ECO:0000259" key="1">
    <source>
        <dbReference type="PROSITE" id="PS51708"/>
    </source>
</evidence>
<dbReference type="SMART" id="SM00880">
    <property type="entry name" value="CHAD"/>
    <property type="match status" value="1"/>
</dbReference>
<evidence type="ECO:0000313" key="2">
    <source>
        <dbReference type="EMBL" id="CAD6556529.1"/>
    </source>
</evidence>
<dbReference type="RefSeq" id="WP_201699653.1">
    <property type="nucleotide sequence ID" value="NZ_CAJHCQ010000021.1"/>
</dbReference>
<dbReference type="InterPro" id="IPR038186">
    <property type="entry name" value="CHAD_dom_sf"/>
</dbReference>
<dbReference type="InterPro" id="IPR007899">
    <property type="entry name" value="CHAD_dom"/>
</dbReference>
<dbReference type="PANTHER" id="PTHR39339:SF1">
    <property type="entry name" value="CHAD DOMAIN-CONTAINING PROTEIN"/>
    <property type="match status" value="1"/>
</dbReference>
<dbReference type="Pfam" id="PF05235">
    <property type="entry name" value="CHAD"/>
    <property type="match status" value="1"/>
</dbReference>
<reference evidence="2 3" key="1">
    <citation type="submission" date="2020-10" db="EMBL/GenBank/DDBJ databases">
        <authorList>
            <person name="Peeters C."/>
        </authorList>
    </citation>
    <scope>NUCLEOTIDE SEQUENCE [LARGE SCALE GENOMIC DNA]</scope>
    <source>
        <strain evidence="2 3">LMG 27952</strain>
    </source>
</reference>
<feature type="domain" description="CHAD" evidence="1">
    <location>
        <begin position="4"/>
        <end position="270"/>
    </location>
</feature>